<protein>
    <submittedName>
        <fullName evidence="2">Uncharacterized protein</fullName>
    </submittedName>
</protein>
<feature type="region of interest" description="Disordered" evidence="1">
    <location>
        <begin position="80"/>
        <end position="116"/>
    </location>
</feature>
<sequence length="116" mass="12282">MGGAPPPPRPCPTAILDTHQVSLRPLCHQETLAGPPCWEISSGLVVSLRLRRLIARRFATEVVPKLLVVTLAAAVPLERPGAPGGGGGMADALAAALQKRKEKVSKSDDESDNDEW</sequence>
<evidence type="ECO:0000256" key="1">
    <source>
        <dbReference type="SAM" id="MobiDB-lite"/>
    </source>
</evidence>
<dbReference type="EMBL" id="NIZV01000414">
    <property type="protein sequence ID" value="RSL91124.1"/>
    <property type="molecule type" value="Genomic_DNA"/>
</dbReference>
<keyword evidence="3" id="KW-1185">Reference proteome</keyword>
<proteinExistence type="predicted"/>
<organism evidence="2 3">
    <name type="scientific">Fusarium ambrosium</name>
    <dbReference type="NCBI Taxonomy" id="131363"/>
    <lineage>
        <taxon>Eukaryota</taxon>
        <taxon>Fungi</taxon>
        <taxon>Dikarya</taxon>
        <taxon>Ascomycota</taxon>
        <taxon>Pezizomycotina</taxon>
        <taxon>Sordariomycetes</taxon>
        <taxon>Hypocreomycetidae</taxon>
        <taxon>Hypocreales</taxon>
        <taxon>Nectriaceae</taxon>
        <taxon>Fusarium</taxon>
        <taxon>Fusarium solani species complex</taxon>
    </lineage>
</organism>
<evidence type="ECO:0000313" key="3">
    <source>
        <dbReference type="Proteomes" id="UP000288429"/>
    </source>
</evidence>
<name>A0A428SMX2_9HYPO</name>
<accession>A0A428SMX2</accession>
<gene>
    <name evidence="2" type="ORF">CDV31_015536</name>
</gene>
<comment type="caution">
    <text evidence="2">The sequence shown here is derived from an EMBL/GenBank/DDBJ whole genome shotgun (WGS) entry which is preliminary data.</text>
</comment>
<evidence type="ECO:0000313" key="2">
    <source>
        <dbReference type="EMBL" id="RSL91124.1"/>
    </source>
</evidence>
<dbReference type="AlphaFoldDB" id="A0A428SMX2"/>
<dbReference type="Proteomes" id="UP000288429">
    <property type="component" value="Unassembled WGS sequence"/>
</dbReference>
<reference evidence="2 3" key="1">
    <citation type="submission" date="2017-06" db="EMBL/GenBank/DDBJ databases">
        <title>Cmopartive genomic analysis of Ambrosia Fusariam Clade fungi.</title>
        <authorList>
            <person name="Stajich J.E."/>
            <person name="Carrillo J."/>
            <person name="Kijimoto T."/>
            <person name="Eskalen A."/>
            <person name="O'Donnell K."/>
            <person name="Kasson M."/>
        </authorList>
    </citation>
    <scope>NUCLEOTIDE SEQUENCE [LARGE SCALE GENOMIC DNA]</scope>
    <source>
        <strain evidence="2 3">NRRL 20438</strain>
    </source>
</reference>